<dbReference type="SUPFAM" id="SSF52047">
    <property type="entry name" value="RNI-like"/>
    <property type="match status" value="1"/>
</dbReference>
<reference evidence="2 3" key="1">
    <citation type="submission" date="2016-04" db="EMBL/GenBank/DDBJ databases">
        <title>Genome analyses suggest a sexual origin of heterokaryosis in a supposedly ancient asexual fungus.</title>
        <authorList>
            <person name="Ropars J."/>
            <person name="Sedzielewska K."/>
            <person name="Noel J."/>
            <person name="Charron P."/>
            <person name="Farinelli L."/>
            <person name="Marton T."/>
            <person name="Kruger M."/>
            <person name="Pelin A."/>
            <person name="Brachmann A."/>
            <person name="Corradi N."/>
        </authorList>
    </citation>
    <scope>NUCLEOTIDE SEQUENCE [LARGE SCALE GENOMIC DNA]</scope>
    <source>
        <strain evidence="2 3">A5</strain>
    </source>
</reference>
<reference evidence="2 3" key="2">
    <citation type="submission" date="2017-09" db="EMBL/GenBank/DDBJ databases">
        <title>Extensive intraspecific genome diversity in a model arbuscular mycorrhizal fungus.</title>
        <authorList>
            <person name="Chen E.C."/>
            <person name="Morin E."/>
            <person name="Beaudet D."/>
            <person name="Noel J."/>
            <person name="Ndikumana S."/>
            <person name="Charron P."/>
            <person name="St-Onge C."/>
            <person name="Giorgi J."/>
            <person name="Grigoriev I.V."/>
            <person name="Roux C."/>
            <person name="Martin F.M."/>
            <person name="Corradi N."/>
        </authorList>
    </citation>
    <scope>NUCLEOTIDE SEQUENCE [LARGE SCALE GENOMIC DNA]</scope>
    <source>
        <strain evidence="2 3">A5</strain>
    </source>
</reference>
<dbReference type="AlphaFoldDB" id="A0A2N0PPW2"/>
<dbReference type="VEuPathDB" id="FungiDB:RhiirA1_464017"/>
<gene>
    <name evidence="2" type="ORF">RhiirA5_416414</name>
</gene>
<evidence type="ECO:0000256" key="1">
    <source>
        <dbReference type="SAM" id="MobiDB-lite"/>
    </source>
</evidence>
<dbReference type="EMBL" id="LLXJ01000511">
    <property type="protein sequence ID" value="PKC08829.1"/>
    <property type="molecule type" value="Genomic_DNA"/>
</dbReference>
<dbReference type="Gene3D" id="3.80.10.10">
    <property type="entry name" value="Ribonuclease Inhibitor"/>
    <property type="match status" value="1"/>
</dbReference>
<accession>A0A2N0PPW2</accession>
<name>A0A2N0PPW2_9GLOM</name>
<feature type="region of interest" description="Disordered" evidence="1">
    <location>
        <begin position="600"/>
        <end position="623"/>
    </location>
</feature>
<dbReference type="VEuPathDB" id="FungiDB:RhiirFUN_024373"/>
<organism evidence="2 3">
    <name type="scientific">Rhizophagus irregularis</name>
    <dbReference type="NCBI Taxonomy" id="588596"/>
    <lineage>
        <taxon>Eukaryota</taxon>
        <taxon>Fungi</taxon>
        <taxon>Fungi incertae sedis</taxon>
        <taxon>Mucoromycota</taxon>
        <taxon>Glomeromycotina</taxon>
        <taxon>Glomeromycetes</taxon>
        <taxon>Glomerales</taxon>
        <taxon>Glomeraceae</taxon>
        <taxon>Rhizophagus</taxon>
    </lineage>
</organism>
<sequence length="647" mass="76698">MSQLTVDCLNEIFEYLEDDKVTLYSCLLVNHLWCEVSVRIYWNIIRNYNTLITCLPNESKEILYEKKIITLSLASKLPMFNYASFCKILSIDKFNNNLEQFLKEQTSIPTQNLEQILHMFSQEIFKYLMKISSIRKLGLTYCSSLSPNITFTSYIGARDCLKDLSELYCYSNICPQFFYQLSEICHNIQLFDITFKNVISNGLTDLISVQQNLKNLQIFQSYDCNDLTTDIITSFKKISNTVIILYIYGGEHYIPLSFISKFINLQEIIFTFYNNEPFEDFNELQYIKFSKLQYLEFRDSYPRNELLINFLMNNGKNLKEFYIKHSNESINFAIIKYCPNLRKLFTGIKNNQLETLKMFFESLKHLEYIKICCKGYFSEKILFDIIVKFSPRNFYELELRYSNNTNSLLLPSELESFLKNWENRESKKSLSLIIYDKNAYTFIENDEHMKIIEKYTKLGTPLEYKNLMKQCWDADPSKRPDIVTLDVKIREINLFYQSKSNESLTQPEENNNFEIENCTSSSKLFTSKLHQFDNLPEPRNATEEEQEAFHSNRSYNYYIPNNIDDFSKSSSKKNSTSKINSIFKDDYKIESMRKRIKKLHINDNDEDEVHNNPNLHSEEQDELELPDNTDELYKLDNIIIPDFFFLS</sequence>
<protein>
    <recommendedName>
        <fullName evidence="4">F-box domain-containing protein</fullName>
    </recommendedName>
</protein>
<dbReference type="VEuPathDB" id="FungiDB:RhiirA1_478851"/>
<dbReference type="InterPro" id="IPR032675">
    <property type="entry name" value="LRR_dom_sf"/>
</dbReference>
<proteinExistence type="predicted"/>
<comment type="caution">
    <text evidence="2">The sequence shown here is derived from an EMBL/GenBank/DDBJ whole genome shotgun (WGS) entry which is preliminary data.</text>
</comment>
<evidence type="ECO:0000313" key="3">
    <source>
        <dbReference type="Proteomes" id="UP000232722"/>
    </source>
</evidence>
<evidence type="ECO:0008006" key="4">
    <source>
        <dbReference type="Google" id="ProtNLM"/>
    </source>
</evidence>
<dbReference type="Proteomes" id="UP000232722">
    <property type="component" value="Unassembled WGS sequence"/>
</dbReference>
<dbReference type="VEuPathDB" id="FungiDB:FUN_012574"/>
<evidence type="ECO:0000313" key="2">
    <source>
        <dbReference type="EMBL" id="PKC08829.1"/>
    </source>
</evidence>